<dbReference type="OrthoDB" id="147688at2"/>
<feature type="transmembrane region" description="Helical" evidence="7">
    <location>
        <begin position="240"/>
        <end position="262"/>
    </location>
</feature>
<keyword evidence="4 7" id="KW-0812">Transmembrane</keyword>
<proteinExistence type="inferred from homology"/>
<evidence type="ECO:0000313" key="9">
    <source>
        <dbReference type="EMBL" id="PWN02945.1"/>
    </source>
</evidence>
<evidence type="ECO:0000259" key="8">
    <source>
        <dbReference type="PROSITE" id="PS50928"/>
    </source>
</evidence>
<keyword evidence="10" id="KW-1185">Reference proteome</keyword>
<feature type="domain" description="ABC transmembrane type-1" evidence="8">
    <location>
        <begin position="96"/>
        <end position="301"/>
    </location>
</feature>
<dbReference type="SUPFAM" id="SSF161098">
    <property type="entry name" value="MetI-like"/>
    <property type="match status" value="1"/>
</dbReference>
<evidence type="ECO:0000256" key="1">
    <source>
        <dbReference type="ARBA" id="ARBA00004651"/>
    </source>
</evidence>
<protein>
    <submittedName>
        <fullName evidence="9">Peptide ABC transporter</fullName>
    </submittedName>
</protein>
<feature type="transmembrane region" description="Helical" evidence="7">
    <location>
        <begin position="96"/>
        <end position="123"/>
    </location>
</feature>
<dbReference type="RefSeq" id="WP_109693747.1">
    <property type="nucleotide sequence ID" value="NZ_QGDD01000004.1"/>
</dbReference>
<gene>
    <name evidence="9" type="ORF">DJ010_11205</name>
</gene>
<dbReference type="PROSITE" id="PS50928">
    <property type="entry name" value="ABC_TM1"/>
    <property type="match status" value="1"/>
</dbReference>
<keyword evidence="6 7" id="KW-0472">Membrane</keyword>
<accession>A0A316TIQ7</accession>
<dbReference type="InterPro" id="IPR000515">
    <property type="entry name" value="MetI-like"/>
</dbReference>
<feature type="transmembrane region" description="Helical" evidence="7">
    <location>
        <begin position="7"/>
        <end position="31"/>
    </location>
</feature>
<comment type="caution">
    <text evidence="9">The sequence shown here is derived from an EMBL/GenBank/DDBJ whole genome shotgun (WGS) entry which is preliminary data.</text>
</comment>
<dbReference type="Proteomes" id="UP000245507">
    <property type="component" value="Unassembled WGS sequence"/>
</dbReference>
<evidence type="ECO:0000256" key="2">
    <source>
        <dbReference type="ARBA" id="ARBA00022448"/>
    </source>
</evidence>
<name>A0A316TIQ7_9ACTN</name>
<dbReference type="AlphaFoldDB" id="A0A316TIQ7"/>
<evidence type="ECO:0000256" key="6">
    <source>
        <dbReference type="ARBA" id="ARBA00023136"/>
    </source>
</evidence>
<dbReference type="Pfam" id="PF19300">
    <property type="entry name" value="BPD_transp_1_N"/>
    <property type="match status" value="1"/>
</dbReference>
<keyword evidence="2 7" id="KW-0813">Transport</keyword>
<feature type="transmembrane region" description="Helical" evidence="7">
    <location>
        <begin position="135"/>
        <end position="157"/>
    </location>
</feature>
<dbReference type="InterPro" id="IPR035906">
    <property type="entry name" value="MetI-like_sf"/>
</dbReference>
<dbReference type="PANTHER" id="PTHR43163">
    <property type="entry name" value="DIPEPTIDE TRANSPORT SYSTEM PERMEASE PROTEIN DPPB-RELATED"/>
    <property type="match status" value="1"/>
</dbReference>
<sequence>MLGRLVGLRLLGVVPQLALVSALVFALTYLVPGSPAAVLLGSRATPEGIAALEARLGLDRPVWVQFQDWVSGVARGDLGTSWYGGREVTDVIGQHLLPTVCLIVGGTIVAVTLGLSAGVLAALRQGGIVDRVVGVITAAGIAVPSFWLGLLLLSLFAVQLGWLPVLSWTPPDRDLGAWARGLVLPSLAAGAAGAAIIARHSRSAMLEALEAPYVQTLRAIGTPRRTIVLRYAIKNAMTPILTVVAFQVSTLIAASFVIEQVFTMPGIGSELINAVARKDIPVVQGITLVVALAVIVIYLVADIGYAIVNPRARPQ</sequence>
<dbReference type="EMBL" id="QGDD01000004">
    <property type="protein sequence ID" value="PWN02945.1"/>
    <property type="molecule type" value="Genomic_DNA"/>
</dbReference>
<evidence type="ECO:0000256" key="5">
    <source>
        <dbReference type="ARBA" id="ARBA00022989"/>
    </source>
</evidence>
<dbReference type="Gene3D" id="1.10.3720.10">
    <property type="entry name" value="MetI-like"/>
    <property type="match status" value="1"/>
</dbReference>
<dbReference type="GO" id="GO:0005886">
    <property type="term" value="C:plasma membrane"/>
    <property type="evidence" value="ECO:0007669"/>
    <property type="project" value="UniProtKB-SubCell"/>
</dbReference>
<organism evidence="9 10">
    <name type="scientific">Nocardioides silvaticus</name>
    <dbReference type="NCBI Taxonomy" id="2201891"/>
    <lineage>
        <taxon>Bacteria</taxon>
        <taxon>Bacillati</taxon>
        <taxon>Actinomycetota</taxon>
        <taxon>Actinomycetes</taxon>
        <taxon>Propionibacteriales</taxon>
        <taxon>Nocardioidaceae</taxon>
        <taxon>Nocardioides</taxon>
    </lineage>
</organism>
<dbReference type="PANTHER" id="PTHR43163:SF6">
    <property type="entry name" value="DIPEPTIDE TRANSPORT SYSTEM PERMEASE PROTEIN DPPB-RELATED"/>
    <property type="match status" value="1"/>
</dbReference>
<feature type="transmembrane region" description="Helical" evidence="7">
    <location>
        <begin position="282"/>
        <end position="308"/>
    </location>
</feature>
<evidence type="ECO:0000313" key="10">
    <source>
        <dbReference type="Proteomes" id="UP000245507"/>
    </source>
</evidence>
<keyword evidence="3" id="KW-1003">Cell membrane</keyword>
<dbReference type="Pfam" id="PF00528">
    <property type="entry name" value="BPD_transp_1"/>
    <property type="match status" value="1"/>
</dbReference>
<evidence type="ECO:0000256" key="3">
    <source>
        <dbReference type="ARBA" id="ARBA00022475"/>
    </source>
</evidence>
<feature type="transmembrane region" description="Helical" evidence="7">
    <location>
        <begin position="177"/>
        <end position="198"/>
    </location>
</feature>
<dbReference type="CDD" id="cd06261">
    <property type="entry name" value="TM_PBP2"/>
    <property type="match status" value="1"/>
</dbReference>
<evidence type="ECO:0000256" key="4">
    <source>
        <dbReference type="ARBA" id="ARBA00022692"/>
    </source>
</evidence>
<comment type="subcellular location">
    <subcellularLocation>
        <location evidence="1 7">Cell membrane</location>
        <topology evidence="1 7">Multi-pass membrane protein</topology>
    </subcellularLocation>
</comment>
<evidence type="ECO:0000256" key="7">
    <source>
        <dbReference type="RuleBase" id="RU363032"/>
    </source>
</evidence>
<dbReference type="InterPro" id="IPR045621">
    <property type="entry name" value="BPD_transp_1_N"/>
</dbReference>
<dbReference type="GO" id="GO:0071916">
    <property type="term" value="F:dipeptide transmembrane transporter activity"/>
    <property type="evidence" value="ECO:0007669"/>
    <property type="project" value="TreeGrafter"/>
</dbReference>
<reference evidence="9 10" key="1">
    <citation type="submission" date="2018-05" db="EMBL/GenBank/DDBJ databases">
        <title>Nocardioides silvaticus genome.</title>
        <authorList>
            <person name="Li C."/>
            <person name="Wang G."/>
        </authorList>
    </citation>
    <scope>NUCLEOTIDE SEQUENCE [LARGE SCALE GENOMIC DNA]</scope>
    <source>
        <strain evidence="9 10">CCTCC AB 2018079</strain>
    </source>
</reference>
<comment type="similarity">
    <text evidence="7">Belongs to the binding-protein-dependent transport system permease family.</text>
</comment>
<keyword evidence="5 7" id="KW-1133">Transmembrane helix</keyword>